<evidence type="ECO:0000256" key="2">
    <source>
        <dbReference type="ARBA" id="ARBA00022692"/>
    </source>
</evidence>
<dbReference type="Pfam" id="PF09685">
    <property type="entry name" value="MamF_MmsF"/>
    <property type="match status" value="1"/>
</dbReference>
<evidence type="ECO:0000256" key="5">
    <source>
        <dbReference type="SAM" id="Phobius"/>
    </source>
</evidence>
<reference evidence="6 7" key="1">
    <citation type="submission" date="2022-03" db="EMBL/GenBank/DDBJ databases">
        <title>Chryseobacterium sp. isolated from particulate matters in swine house.</title>
        <authorList>
            <person name="Won M."/>
            <person name="Kim S.-J."/>
            <person name="Kwon S.-W."/>
        </authorList>
    </citation>
    <scope>NUCLEOTIDE SEQUENCE [LARGE SCALE GENOMIC DNA]</scope>
    <source>
        <strain evidence="6 7">SC2-2</strain>
    </source>
</reference>
<keyword evidence="3 5" id="KW-1133">Transmembrane helix</keyword>
<dbReference type="Proteomes" id="UP000831460">
    <property type="component" value="Chromosome"/>
</dbReference>
<dbReference type="InterPro" id="IPR019109">
    <property type="entry name" value="MamF_MmsF"/>
</dbReference>
<sequence>MEPNTSHSNIADGKSTAIIAYITLIGLIVAFVQNSEKKNAYANFHIRQSLGLMCTGLALSLINIIPLLGWIICIVGMFVLLVLWIKGLLNAINGKELPVPVMGNLYDKWFSGIQ</sequence>
<keyword evidence="7" id="KW-1185">Reference proteome</keyword>
<protein>
    <recommendedName>
        <fullName evidence="8">DUF4870 domain-containing protein</fullName>
    </recommendedName>
</protein>
<gene>
    <name evidence="6" type="ORF">MTP09_07385</name>
</gene>
<feature type="transmembrane region" description="Helical" evidence="5">
    <location>
        <begin position="68"/>
        <end position="85"/>
    </location>
</feature>
<feature type="transmembrane region" description="Helical" evidence="5">
    <location>
        <begin position="15"/>
        <end position="32"/>
    </location>
</feature>
<evidence type="ECO:0000256" key="4">
    <source>
        <dbReference type="ARBA" id="ARBA00023136"/>
    </source>
</evidence>
<evidence type="ECO:0008006" key="8">
    <source>
        <dbReference type="Google" id="ProtNLM"/>
    </source>
</evidence>
<evidence type="ECO:0000256" key="1">
    <source>
        <dbReference type="ARBA" id="ARBA00004141"/>
    </source>
</evidence>
<organism evidence="6 7">
    <name type="scientific">Chryseobacterium suipulveris</name>
    <dbReference type="NCBI Taxonomy" id="2929800"/>
    <lineage>
        <taxon>Bacteria</taxon>
        <taxon>Pseudomonadati</taxon>
        <taxon>Bacteroidota</taxon>
        <taxon>Flavobacteriia</taxon>
        <taxon>Flavobacteriales</taxon>
        <taxon>Weeksellaceae</taxon>
        <taxon>Chryseobacterium group</taxon>
        <taxon>Chryseobacterium</taxon>
    </lineage>
</organism>
<keyword evidence="2 5" id="KW-0812">Transmembrane</keyword>
<evidence type="ECO:0000313" key="7">
    <source>
        <dbReference type="Proteomes" id="UP000831460"/>
    </source>
</evidence>
<keyword evidence="4 5" id="KW-0472">Membrane</keyword>
<evidence type="ECO:0000313" key="6">
    <source>
        <dbReference type="EMBL" id="UOE39748.1"/>
    </source>
</evidence>
<evidence type="ECO:0000256" key="3">
    <source>
        <dbReference type="ARBA" id="ARBA00022989"/>
    </source>
</evidence>
<proteinExistence type="predicted"/>
<name>A0ABY4BPV1_9FLAO</name>
<dbReference type="EMBL" id="CP094532">
    <property type="protein sequence ID" value="UOE39748.1"/>
    <property type="molecule type" value="Genomic_DNA"/>
</dbReference>
<comment type="subcellular location">
    <subcellularLocation>
        <location evidence="1">Membrane</location>
        <topology evidence="1">Multi-pass membrane protein</topology>
    </subcellularLocation>
</comment>
<accession>A0ABY4BPV1</accession>
<dbReference type="RefSeq" id="WP_243547522.1">
    <property type="nucleotide sequence ID" value="NZ_CP094532.1"/>
</dbReference>